<evidence type="ECO:0000256" key="2">
    <source>
        <dbReference type="ARBA" id="ARBA00009533"/>
    </source>
</evidence>
<dbReference type="SUPFAM" id="SSF53383">
    <property type="entry name" value="PLP-dependent transferases"/>
    <property type="match status" value="1"/>
</dbReference>
<evidence type="ECO:0000256" key="1">
    <source>
        <dbReference type="ARBA" id="ARBA00001933"/>
    </source>
</evidence>
<evidence type="ECO:0000256" key="7">
    <source>
        <dbReference type="RuleBase" id="RU000382"/>
    </source>
</evidence>
<dbReference type="PANTHER" id="PTHR45677">
    <property type="entry name" value="GLUTAMATE DECARBOXYLASE-RELATED"/>
    <property type="match status" value="1"/>
</dbReference>
<organism evidence="8 9">
    <name type="scientific">Chengkuizengella marina</name>
    <dbReference type="NCBI Taxonomy" id="2507566"/>
    <lineage>
        <taxon>Bacteria</taxon>
        <taxon>Bacillati</taxon>
        <taxon>Bacillota</taxon>
        <taxon>Bacilli</taxon>
        <taxon>Bacillales</taxon>
        <taxon>Paenibacillaceae</taxon>
        <taxon>Chengkuizengella</taxon>
    </lineage>
</organism>
<proteinExistence type="inferred from homology"/>
<keyword evidence="8" id="KW-0808">Transferase</keyword>
<keyword evidence="4 6" id="KW-0663">Pyridoxal phosphate</keyword>
<dbReference type="Gene3D" id="3.90.1150.10">
    <property type="entry name" value="Aspartate Aminotransferase, domain 1"/>
    <property type="match status" value="1"/>
</dbReference>
<dbReference type="GO" id="GO:0004058">
    <property type="term" value="F:aromatic-L-amino-acid decarboxylase activity"/>
    <property type="evidence" value="ECO:0007669"/>
    <property type="project" value="UniProtKB-ARBA"/>
</dbReference>
<evidence type="ECO:0000256" key="3">
    <source>
        <dbReference type="ARBA" id="ARBA00022793"/>
    </source>
</evidence>
<dbReference type="GO" id="GO:0008483">
    <property type="term" value="F:transaminase activity"/>
    <property type="evidence" value="ECO:0007669"/>
    <property type="project" value="UniProtKB-KW"/>
</dbReference>
<gene>
    <name evidence="8" type="ORF">ERL59_13085</name>
</gene>
<keyword evidence="5 7" id="KW-0456">Lyase</keyword>
<keyword evidence="9" id="KW-1185">Reference proteome</keyword>
<evidence type="ECO:0000256" key="4">
    <source>
        <dbReference type="ARBA" id="ARBA00022898"/>
    </source>
</evidence>
<comment type="caution">
    <text evidence="8">The sequence shown here is derived from an EMBL/GenBank/DDBJ whole genome shotgun (WGS) entry which is preliminary data.</text>
</comment>
<dbReference type="InterPro" id="IPR015424">
    <property type="entry name" value="PyrdxlP-dep_Trfase"/>
</dbReference>
<accession>A0A6N9Q567</accession>
<dbReference type="Gene3D" id="3.40.640.10">
    <property type="entry name" value="Type I PLP-dependent aspartate aminotransferase-like (Major domain)"/>
    <property type="match status" value="1"/>
</dbReference>
<dbReference type="Gene3D" id="1.20.1650.10">
    <property type="entry name" value="PLP-dependent transferases"/>
    <property type="match status" value="1"/>
</dbReference>
<feature type="modified residue" description="N6-(pyridoxal phosphate)lysine" evidence="6">
    <location>
        <position position="321"/>
    </location>
</feature>
<keyword evidence="8" id="KW-0032">Aminotransferase</keyword>
<comment type="cofactor">
    <cofactor evidence="1 6 7">
        <name>pyridoxal 5'-phosphate</name>
        <dbReference type="ChEBI" id="CHEBI:597326"/>
    </cofactor>
</comment>
<dbReference type="InterPro" id="IPR015421">
    <property type="entry name" value="PyrdxlP-dep_Trfase_major"/>
</dbReference>
<dbReference type="Pfam" id="PF00282">
    <property type="entry name" value="Pyridoxal_deC"/>
    <property type="match status" value="1"/>
</dbReference>
<keyword evidence="3" id="KW-0210">Decarboxylase</keyword>
<comment type="similarity">
    <text evidence="2 7">Belongs to the group II decarboxylase family.</text>
</comment>
<protein>
    <submittedName>
        <fullName evidence="8">Aspartate aminotransferase family protein</fullName>
    </submittedName>
</protein>
<dbReference type="GO" id="GO:0005737">
    <property type="term" value="C:cytoplasm"/>
    <property type="evidence" value="ECO:0007669"/>
    <property type="project" value="TreeGrafter"/>
</dbReference>
<dbReference type="OrthoDB" id="9803665at2"/>
<dbReference type="CDD" id="cd06450">
    <property type="entry name" value="DOPA_deC_like"/>
    <property type="match status" value="1"/>
</dbReference>
<dbReference type="GO" id="GO:0019752">
    <property type="term" value="P:carboxylic acid metabolic process"/>
    <property type="evidence" value="ECO:0007669"/>
    <property type="project" value="InterPro"/>
</dbReference>
<name>A0A6N9Q567_9BACL</name>
<sequence>MASIKTLEKSSIFDHYFPANNENSIEMFDQAMLMVKHVVQTFFKEQSKPYKGANPNKLNDICSEVMDIPRIGMDLNKIIEKTGAKILENSIGVTHPTCVAHLHTPPLTASIAAEVIMNVMNASMDSWDQSAMATHIEQQMMKWLCQIYGFPLQADGIFTSGGTQSNFMGLLLARDHYIFRKWQWNVKQKGLPPEASRMRILCSKEAHFTVSQSAALLGLGEDAVITVDTDEDACMCPDLLKQKLETLKHDDYFPFVIVATAGTTDFGSIDPLSEIGELAESYNIWLHIDAAYGGAIQFSDQHKLKLTGIERADSCTIDFHKWFYQSISCGAFLVKNRLVFQSLHRNADYLNSLEDEQTGIPNLVGKSIQTTRRFDALKLLMSLQHVGLENFSQMIDYTIHLAKRTATYIDQDPSYDLIQHPTLSTVVFRYRPKLIQTMDIQTRSNKLHQHIRLKLLQSGEAVVAKTKIDGWVSLKFTLLNPRTEMSHIEHILNQIKQIGESFDQERVS</sequence>
<dbReference type="Proteomes" id="UP000448943">
    <property type="component" value="Unassembled WGS sequence"/>
</dbReference>
<evidence type="ECO:0000256" key="6">
    <source>
        <dbReference type="PIRSR" id="PIRSR602129-50"/>
    </source>
</evidence>
<dbReference type="PANTHER" id="PTHR45677:SF8">
    <property type="entry name" value="CYSTEINE SULFINIC ACID DECARBOXYLASE"/>
    <property type="match status" value="1"/>
</dbReference>
<dbReference type="AlphaFoldDB" id="A0A6N9Q567"/>
<evidence type="ECO:0000313" key="8">
    <source>
        <dbReference type="EMBL" id="NBI29893.1"/>
    </source>
</evidence>
<dbReference type="GO" id="GO:0030170">
    <property type="term" value="F:pyridoxal phosphate binding"/>
    <property type="evidence" value="ECO:0007669"/>
    <property type="project" value="InterPro"/>
</dbReference>
<reference evidence="8 9" key="1">
    <citation type="submission" date="2019-01" db="EMBL/GenBank/DDBJ databases">
        <title>Chengkuizengella sp. nov., isolated from deep-sea sediment of East Pacific Ocean.</title>
        <authorList>
            <person name="Yang J."/>
            <person name="Lai Q."/>
            <person name="Shao Z."/>
        </authorList>
    </citation>
    <scope>NUCLEOTIDE SEQUENCE [LARGE SCALE GENOMIC DNA]</scope>
    <source>
        <strain evidence="8 9">YPA3-1-1</strain>
    </source>
</reference>
<evidence type="ECO:0000256" key="5">
    <source>
        <dbReference type="ARBA" id="ARBA00023239"/>
    </source>
</evidence>
<dbReference type="EMBL" id="SIJB01000028">
    <property type="protein sequence ID" value="NBI29893.1"/>
    <property type="molecule type" value="Genomic_DNA"/>
</dbReference>
<dbReference type="InterPro" id="IPR002129">
    <property type="entry name" value="PyrdxlP-dep_de-COase"/>
</dbReference>
<dbReference type="InterPro" id="IPR015422">
    <property type="entry name" value="PyrdxlP-dep_Trfase_small"/>
</dbReference>
<dbReference type="RefSeq" id="WP_160646701.1">
    <property type="nucleotide sequence ID" value="NZ_SIJB01000028.1"/>
</dbReference>
<evidence type="ECO:0000313" key="9">
    <source>
        <dbReference type="Proteomes" id="UP000448943"/>
    </source>
</evidence>